<dbReference type="GO" id="GO:0003676">
    <property type="term" value="F:nucleic acid binding"/>
    <property type="evidence" value="ECO:0007669"/>
    <property type="project" value="InterPro"/>
</dbReference>
<evidence type="ECO:0000313" key="2">
    <source>
        <dbReference type="Proteomes" id="UP000053815"/>
    </source>
</evidence>
<dbReference type="Proteomes" id="UP000053815">
    <property type="component" value="Unassembled WGS sequence"/>
</dbReference>
<feature type="non-terminal residue" evidence="1">
    <location>
        <position position="64"/>
    </location>
</feature>
<organism evidence="1">
    <name type="scientific">Mucor ambiguus</name>
    <dbReference type="NCBI Taxonomy" id="91626"/>
    <lineage>
        <taxon>Eukaryota</taxon>
        <taxon>Fungi</taxon>
        <taxon>Fungi incertae sedis</taxon>
        <taxon>Mucoromycota</taxon>
        <taxon>Mucoromycotina</taxon>
        <taxon>Mucoromycetes</taxon>
        <taxon>Mucorales</taxon>
        <taxon>Mucorineae</taxon>
        <taxon>Mucoraceae</taxon>
        <taxon>Mucor</taxon>
    </lineage>
</organism>
<dbReference type="Gene3D" id="3.30.420.10">
    <property type="entry name" value="Ribonuclease H-like superfamily/Ribonuclease H"/>
    <property type="match status" value="1"/>
</dbReference>
<dbReference type="OrthoDB" id="2417635at2759"/>
<evidence type="ECO:0008006" key="3">
    <source>
        <dbReference type="Google" id="ProtNLM"/>
    </source>
</evidence>
<protein>
    <recommendedName>
        <fullName evidence="3">Tc1-like transposase DDE domain-containing protein</fullName>
    </recommendedName>
</protein>
<evidence type="ECO:0000313" key="1">
    <source>
        <dbReference type="EMBL" id="GAN11561.1"/>
    </source>
</evidence>
<proteinExistence type="predicted"/>
<keyword evidence="2" id="KW-1185">Reference proteome</keyword>
<dbReference type="AlphaFoldDB" id="A0A0C9ML77"/>
<dbReference type="InterPro" id="IPR036397">
    <property type="entry name" value="RNaseH_sf"/>
</dbReference>
<sequence length="64" mass="7574">MEYFGFDMKKFRFQQDNNAKPHTSVPTNKEWFKSPGVCLKAVPDWPAQSPDLNTIEHIWHQLKL</sequence>
<gene>
    <name evidence="1" type="ORF">MAM1_0698d11130</name>
</gene>
<reference evidence="1" key="1">
    <citation type="submission" date="2014-09" db="EMBL/GenBank/DDBJ databases">
        <title>Draft genome sequence of an oleaginous Mucoromycotina fungus Mucor ambiguus NBRC6742.</title>
        <authorList>
            <person name="Takeda I."/>
            <person name="Yamane N."/>
            <person name="Morita T."/>
            <person name="Tamano K."/>
            <person name="Machida M."/>
            <person name="Baker S."/>
            <person name="Koike H."/>
        </authorList>
    </citation>
    <scope>NUCLEOTIDE SEQUENCE</scope>
    <source>
        <strain evidence="1">NBRC 6742</strain>
    </source>
</reference>
<name>A0A0C9ML77_9FUNG</name>
<accession>A0A0C9ML77</accession>
<dbReference type="EMBL" id="DF836987">
    <property type="protein sequence ID" value="GAN11561.1"/>
    <property type="molecule type" value="Genomic_DNA"/>
</dbReference>